<sequence length="121" mass="13358">MLREVAMWGLLEAIVTFGFATYMGHSAKSALEITGALLIGPLVLFLLIGILARPVVTFMAIRAERRRISIEARYPRTRVTALSSGNWLVTDLDTGKTRCELERDGVTIADRKPRQAVAARS</sequence>
<dbReference type="Proteomes" id="UP000215158">
    <property type="component" value="Plasmid pBN2"/>
</dbReference>
<proteinExistence type="predicted"/>
<organism evidence="2 3">
    <name type="scientific">Paraburkholderia aromaticivorans</name>
    <dbReference type="NCBI Taxonomy" id="2026199"/>
    <lineage>
        <taxon>Bacteria</taxon>
        <taxon>Pseudomonadati</taxon>
        <taxon>Pseudomonadota</taxon>
        <taxon>Betaproteobacteria</taxon>
        <taxon>Burkholderiales</taxon>
        <taxon>Burkholderiaceae</taxon>
        <taxon>Paraburkholderia</taxon>
    </lineage>
</organism>
<dbReference type="RefSeq" id="WP_095423663.1">
    <property type="nucleotide sequence ID" value="NZ_CP022992.1"/>
</dbReference>
<dbReference type="OrthoDB" id="9942949at2"/>
<evidence type="ECO:0000313" key="3">
    <source>
        <dbReference type="Proteomes" id="UP000215158"/>
    </source>
</evidence>
<protein>
    <submittedName>
        <fullName evidence="2">Uncharacterized protein</fullName>
    </submittedName>
</protein>
<keyword evidence="1" id="KW-1133">Transmembrane helix</keyword>
<name>A0A248VZT7_9BURK</name>
<dbReference type="AlphaFoldDB" id="A0A248VZT7"/>
<accession>A0A248VZT7</accession>
<feature type="transmembrane region" description="Helical" evidence="1">
    <location>
        <begin position="36"/>
        <end position="61"/>
    </location>
</feature>
<dbReference type="KEGG" id="parb:CJU94_37670"/>
<dbReference type="EMBL" id="CP022992">
    <property type="protein sequence ID" value="ASW03900.1"/>
    <property type="molecule type" value="Genomic_DNA"/>
</dbReference>
<evidence type="ECO:0000313" key="2">
    <source>
        <dbReference type="EMBL" id="ASW03900.1"/>
    </source>
</evidence>
<keyword evidence="2" id="KW-0614">Plasmid</keyword>
<reference evidence="2 3" key="1">
    <citation type="submission" date="2017-08" db="EMBL/GenBank/DDBJ databases">
        <title>Identification and genetic characteristics of simultaneous BTEX- and naphthalene-degrading Paraburkholderia sp. BN5 isolated from petroleum-contaminated soil.</title>
        <authorList>
            <person name="Lee Y."/>
            <person name="Jeon C.O."/>
        </authorList>
    </citation>
    <scope>NUCLEOTIDE SEQUENCE [LARGE SCALE GENOMIC DNA]</scope>
    <source>
        <strain evidence="2 3">BN5</strain>
        <plasmid evidence="2 3">pBN2</plasmid>
    </source>
</reference>
<keyword evidence="1" id="KW-0812">Transmembrane</keyword>
<feature type="transmembrane region" description="Helical" evidence="1">
    <location>
        <begin position="5"/>
        <end position="24"/>
    </location>
</feature>
<geneLocation type="plasmid" evidence="2 3">
    <name>pBN2</name>
</geneLocation>
<gene>
    <name evidence="2" type="ORF">CJU94_37670</name>
</gene>
<evidence type="ECO:0000256" key="1">
    <source>
        <dbReference type="SAM" id="Phobius"/>
    </source>
</evidence>
<keyword evidence="3" id="KW-1185">Reference proteome</keyword>
<keyword evidence="1" id="KW-0472">Membrane</keyword>